<protein>
    <submittedName>
        <fullName evidence="1">Uncharacterized protein</fullName>
    </submittedName>
</protein>
<evidence type="ECO:0000313" key="1">
    <source>
        <dbReference type="EMBL" id="MBB5634989.1"/>
    </source>
</evidence>
<organism evidence="1 2">
    <name type="scientific">Pedobacter cryoconitis</name>
    <dbReference type="NCBI Taxonomy" id="188932"/>
    <lineage>
        <taxon>Bacteria</taxon>
        <taxon>Pseudomonadati</taxon>
        <taxon>Bacteroidota</taxon>
        <taxon>Sphingobacteriia</taxon>
        <taxon>Sphingobacteriales</taxon>
        <taxon>Sphingobacteriaceae</taxon>
        <taxon>Pedobacter</taxon>
    </lineage>
</organism>
<accession>A0A7W9DY96</accession>
<name>A0A7W9DY96_9SPHI</name>
<comment type="caution">
    <text evidence="1">The sequence shown here is derived from an EMBL/GenBank/DDBJ whole genome shotgun (WGS) entry which is preliminary data.</text>
</comment>
<dbReference type="EMBL" id="JACHCE010000001">
    <property type="protein sequence ID" value="MBB5634989.1"/>
    <property type="molecule type" value="Genomic_DNA"/>
</dbReference>
<proteinExistence type="predicted"/>
<gene>
    <name evidence="1" type="ORF">HDE68_000874</name>
</gene>
<sequence length="84" mass="9393">MGGDHIGENIKLGPKFGGSATTSKQSSYQLTQVFGPTDFGDAILNYSDPIFLTLYNNDPGITYYKPYEINLRSVYLTFEPRTVF</sequence>
<dbReference type="Proteomes" id="UP000537204">
    <property type="component" value="Unassembled WGS sequence"/>
</dbReference>
<reference evidence="1 2" key="1">
    <citation type="submission" date="2020-08" db="EMBL/GenBank/DDBJ databases">
        <title>Genomic Encyclopedia of Type Strains, Phase IV (KMG-V): Genome sequencing to study the core and pangenomes of soil and plant-associated prokaryotes.</title>
        <authorList>
            <person name="Whitman W."/>
        </authorList>
    </citation>
    <scope>NUCLEOTIDE SEQUENCE [LARGE SCALE GENOMIC DNA]</scope>
    <source>
        <strain evidence="1 2">S3M1</strain>
    </source>
</reference>
<dbReference type="AlphaFoldDB" id="A0A7W9DY96"/>
<evidence type="ECO:0000313" key="2">
    <source>
        <dbReference type="Proteomes" id="UP000537204"/>
    </source>
</evidence>